<feature type="transmembrane region" description="Helical" evidence="1">
    <location>
        <begin position="44"/>
        <end position="65"/>
    </location>
</feature>
<keyword evidence="3" id="KW-1185">Reference proteome</keyword>
<evidence type="ECO:0000313" key="2">
    <source>
        <dbReference type="EMBL" id="SJM66522.1"/>
    </source>
</evidence>
<evidence type="ECO:0008006" key="4">
    <source>
        <dbReference type="Google" id="ProtNLM"/>
    </source>
</evidence>
<dbReference type="InterPro" id="IPR059228">
    <property type="entry name" value="Integral_mb_put"/>
</dbReference>
<dbReference type="AlphaFoldDB" id="A0A1R4GF34"/>
<accession>A0A1R4GF34</accession>
<dbReference type="NCBIfam" id="NF038396">
    <property type="entry name" value="NF038396 family protein"/>
    <property type="match status" value="1"/>
</dbReference>
<evidence type="ECO:0000256" key="1">
    <source>
        <dbReference type="SAM" id="Phobius"/>
    </source>
</evidence>
<sequence>MKEAFKELTTKPEPLFAIGFMLFPLLALICAALGLWMIITGQVIGGIIVLFTITQAFALGAFWAINRRAKLLSDQ</sequence>
<dbReference type="Proteomes" id="UP000195913">
    <property type="component" value="Unassembled WGS sequence"/>
</dbReference>
<feature type="transmembrane region" description="Helical" evidence="1">
    <location>
        <begin position="15"/>
        <end position="38"/>
    </location>
</feature>
<name>A0A1R4GF34_9MICC</name>
<proteinExistence type="predicted"/>
<evidence type="ECO:0000313" key="3">
    <source>
        <dbReference type="Proteomes" id="UP000195913"/>
    </source>
</evidence>
<keyword evidence="1" id="KW-0812">Transmembrane</keyword>
<organism evidence="2 3">
    <name type="scientific">Arthrobacter rhombi</name>
    <dbReference type="NCBI Taxonomy" id="71253"/>
    <lineage>
        <taxon>Bacteria</taxon>
        <taxon>Bacillati</taxon>
        <taxon>Actinomycetota</taxon>
        <taxon>Actinomycetes</taxon>
        <taxon>Micrococcales</taxon>
        <taxon>Micrococcaceae</taxon>
        <taxon>Arthrobacter</taxon>
    </lineage>
</organism>
<gene>
    <name evidence="2" type="ORF">FM101_09880</name>
</gene>
<dbReference type="EMBL" id="FUHW01000035">
    <property type="protein sequence ID" value="SJM66522.1"/>
    <property type="molecule type" value="Genomic_DNA"/>
</dbReference>
<reference evidence="2 3" key="1">
    <citation type="submission" date="2017-02" db="EMBL/GenBank/DDBJ databases">
        <authorList>
            <person name="Peterson S.W."/>
        </authorList>
    </citation>
    <scope>NUCLEOTIDE SEQUENCE [LARGE SCALE GENOMIC DNA]</scope>
    <source>
        <strain evidence="2 3">B Ar 00.02</strain>
    </source>
</reference>
<protein>
    <recommendedName>
        <fullName evidence="4">Integral membrane protein</fullName>
    </recommendedName>
</protein>
<dbReference type="RefSeq" id="WP_342744379.1">
    <property type="nucleotide sequence ID" value="NZ_FUHW01000035.1"/>
</dbReference>
<keyword evidence="1" id="KW-1133">Transmembrane helix</keyword>
<keyword evidence="1" id="KW-0472">Membrane</keyword>